<feature type="transmembrane region" description="Helical" evidence="8">
    <location>
        <begin position="180"/>
        <end position="205"/>
    </location>
</feature>
<dbReference type="EMBL" id="PIPJ01000003">
    <property type="protein sequence ID" value="RUO21171.1"/>
    <property type="molecule type" value="Genomic_DNA"/>
</dbReference>
<feature type="transmembrane region" description="Helical" evidence="8">
    <location>
        <begin position="211"/>
        <end position="233"/>
    </location>
</feature>
<dbReference type="Pfam" id="PF00375">
    <property type="entry name" value="SDF"/>
    <property type="match status" value="1"/>
</dbReference>
<evidence type="ECO:0000256" key="2">
    <source>
        <dbReference type="ARBA" id="ARBA00022448"/>
    </source>
</evidence>
<dbReference type="PRINTS" id="PR00173">
    <property type="entry name" value="EDTRNSPORT"/>
</dbReference>
<accession>A0A432VWV0</accession>
<sequence>MIKAWFRIPFWQRVLGGFVLGALLGFFLADVGVAMQPLGQLFVRAIQMLVAPLVLFAIVSSITSMGNQANLGRLAGKTVGLFLFTALIASTIGLAVGTFLDLTPSIELTAAETVERNIPPFSQVLLSVIPTNPFAALAEGKVLQIIFFAALLGVAINGLKEKAEPAKQFFQGGAEIMYQITRYVLELTPIGVFGLMAWVVGSYGIEMLLPLGKFIVAIYLACILHIVFVYGSLVRFGAKVKPWQFFRAIFPTQLIAYSTSSSFGTLPSTLKTTTERLGVEKKYASFSLPLGATINMDGCGGIYPAIAAIFIAHLYGIPLGVMEYGIIMLTATLASIGTAGVPGSAMVMLTVTLSAVGLPLEGIAFIAAIDRIIDMMRTATNVTGDMAVSLVVAKSENMVDEQVLSASMENKVATEKDVVTSN</sequence>
<keyword evidence="2" id="KW-0813">Transport</keyword>
<evidence type="ECO:0000256" key="1">
    <source>
        <dbReference type="ARBA" id="ARBA00004651"/>
    </source>
</evidence>
<keyword evidence="4 8" id="KW-0812">Transmembrane</keyword>
<dbReference type="GO" id="GO:0006835">
    <property type="term" value="P:dicarboxylic acid transport"/>
    <property type="evidence" value="ECO:0007669"/>
    <property type="project" value="TreeGrafter"/>
</dbReference>
<keyword evidence="10" id="KW-1185">Reference proteome</keyword>
<dbReference type="Proteomes" id="UP000288395">
    <property type="component" value="Unassembled WGS sequence"/>
</dbReference>
<dbReference type="RefSeq" id="WP_126766776.1">
    <property type="nucleotide sequence ID" value="NZ_PIPJ01000003.1"/>
</dbReference>
<evidence type="ECO:0000256" key="4">
    <source>
        <dbReference type="ARBA" id="ARBA00022692"/>
    </source>
</evidence>
<dbReference type="GO" id="GO:0015293">
    <property type="term" value="F:symporter activity"/>
    <property type="evidence" value="ECO:0007669"/>
    <property type="project" value="UniProtKB-KW"/>
</dbReference>
<dbReference type="OrthoDB" id="9766690at2"/>
<reference evidence="10" key="1">
    <citation type="journal article" date="2018" name="Front. Microbiol.">
        <title>Genome-Based Analysis Reveals the Taxonomy and Diversity of the Family Idiomarinaceae.</title>
        <authorList>
            <person name="Liu Y."/>
            <person name="Lai Q."/>
            <person name="Shao Z."/>
        </authorList>
    </citation>
    <scope>NUCLEOTIDE SEQUENCE [LARGE SCALE GENOMIC DNA]</scope>
    <source>
        <strain evidence="10">GBPy7</strain>
    </source>
</reference>
<dbReference type="AlphaFoldDB" id="A0A432VWV0"/>
<keyword evidence="3" id="KW-1003">Cell membrane</keyword>
<evidence type="ECO:0000313" key="9">
    <source>
        <dbReference type="EMBL" id="RUO21171.1"/>
    </source>
</evidence>
<gene>
    <name evidence="9" type="ORF">CWE08_06175</name>
</gene>
<dbReference type="GO" id="GO:0005886">
    <property type="term" value="C:plasma membrane"/>
    <property type="evidence" value="ECO:0007669"/>
    <property type="project" value="UniProtKB-SubCell"/>
</dbReference>
<feature type="transmembrane region" description="Helical" evidence="8">
    <location>
        <begin position="142"/>
        <end position="159"/>
    </location>
</feature>
<name>A0A432VWV0_9GAMM</name>
<evidence type="ECO:0000256" key="3">
    <source>
        <dbReference type="ARBA" id="ARBA00022475"/>
    </source>
</evidence>
<evidence type="ECO:0000256" key="7">
    <source>
        <dbReference type="ARBA" id="ARBA00023136"/>
    </source>
</evidence>
<dbReference type="InterPro" id="IPR036458">
    <property type="entry name" value="Na:dicarbo_symporter_sf"/>
</dbReference>
<evidence type="ECO:0000256" key="8">
    <source>
        <dbReference type="SAM" id="Phobius"/>
    </source>
</evidence>
<dbReference type="PANTHER" id="PTHR42865:SF7">
    <property type="entry name" value="PROTON_GLUTAMATE-ASPARTATE SYMPORTER"/>
    <property type="match status" value="1"/>
</dbReference>
<feature type="transmembrane region" description="Helical" evidence="8">
    <location>
        <begin position="347"/>
        <end position="369"/>
    </location>
</feature>
<feature type="transmembrane region" description="Helical" evidence="8">
    <location>
        <begin position="78"/>
        <end position="100"/>
    </location>
</feature>
<dbReference type="PANTHER" id="PTHR42865">
    <property type="entry name" value="PROTON/GLUTAMATE-ASPARTATE SYMPORTER"/>
    <property type="match status" value="1"/>
</dbReference>
<evidence type="ECO:0000313" key="10">
    <source>
        <dbReference type="Proteomes" id="UP000288395"/>
    </source>
</evidence>
<comment type="subcellular location">
    <subcellularLocation>
        <location evidence="1">Cell membrane</location>
        <topology evidence="1">Multi-pass membrane protein</topology>
    </subcellularLocation>
</comment>
<dbReference type="Gene3D" id="1.10.3860.10">
    <property type="entry name" value="Sodium:dicarboxylate symporter"/>
    <property type="match status" value="1"/>
</dbReference>
<keyword evidence="7 8" id="KW-0472">Membrane</keyword>
<protein>
    <submittedName>
        <fullName evidence="9">Dicarboxylate/amino acid:cation symporter</fullName>
    </submittedName>
</protein>
<dbReference type="FunFam" id="1.10.3860.10:FF:000001">
    <property type="entry name" value="C4-dicarboxylate transport protein"/>
    <property type="match status" value="1"/>
</dbReference>
<keyword evidence="6 8" id="KW-1133">Transmembrane helix</keyword>
<keyword evidence="5" id="KW-0769">Symport</keyword>
<dbReference type="InterPro" id="IPR001991">
    <property type="entry name" value="Na-dicarboxylate_symporter"/>
</dbReference>
<proteinExistence type="predicted"/>
<organism evidence="9 10">
    <name type="scientific">Aliidiomarina iranensis</name>
    <dbReference type="NCBI Taxonomy" id="1434071"/>
    <lineage>
        <taxon>Bacteria</taxon>
        <taxon>Pseudomonadati</taxon>
        <taxon>Pseudomonadota</taxon>
        <taxon>Gammaproteobacteria</taxon>
        <taxon>Alteromonadales</taxon>
        <taxon>Idiomarinaceae</taxon>
        <taxon>Aliidiomarina</taxon>
    </lineage>
</organism>
<feature type="transmembrane region" description="Helical" evidence="8">
    <location>
        <begin position="45"/>
        <end position="66"/>
    </location>
</feature>
<comment type="caution">
    <text evidence="9">The sequence shown here is derived from an EMBL/GenBank/DDBJ whole genome shotgun (WGS) entry which is preliminary data.</text>
</comment>
<evidence type="ECO:0000256" key="5">
    <source>
        <dbReference type="ARBA" id="ARBA00022847"/>
    </source>
</evidence>
<dbReference type="SUPFAM" id="SSF118215">
    <property type="entry name" value="Proton glutamate symport protein"/>
    <property type="match status" value="1"/>
</dbReference>
<evidence type="ECO:0000256" key="6">
    <source>
        <dbReference type="ARBA" id="ARBA00022989"/>
    </source>
</evidence>